<sequence>MTFLLALTPATAAPAEGAATAATTPLAGFVVANDGRLYRAPAPGGSSGGGLTQVSSTVVGPPGAAISTARQSNGAPALFLIGAQGGLVAATNRATAPGLTFFNVGPGGLAMPGGKVSAVTAPDGVHVFFPGLNGGIYDVSFGSQVKPQPVPYLVSLPGLAPSSASIAAGWDSTGPGALFVGLDGALYSVGRSPTGWTTSTVSPPGVAPPGGGVAVLPGQDPMPAFFAGNDAVLWKTAGHPHPEPWQPQAISAAGAITPGAQLAATHLGPRPDPWQGAAVFFAATNGAITVAADLGSGWLAPAATTPPGMARPGAALSIASDSGDQNLYVAWCGNDSLWWWLRWRKLVPPPPPPPWYGEPYMLRPPVSLQPGANTSAAVWEI</sequence>
<organism evidence="1 2">
    <name type="scientific">Micromonospora humidisoli</name>
    <dbReference type="NCBI Taxonomy" id="2807622"/>
    <lineage>
        <taxon>Bacteria</taxon>
        <taxon>Bacillati</taxon>
        <taxon>Actinomycetota</taxon>
        <taxon>Actinomycetes</taxon>
        <taxon>Micromonosporales</taxon>
        <taxon>Micromonosporaceae</taxon>
        <taxon>Micromonospora</taxon>
    </lineage>
</organism>
<evidence type="ECO:0000313" key="2">
    <source>
        <dbReference type="Proteomes" id="UP000809587"/>
    </source>
</evidence>
<protein>
    <submittedName>
        <fullName evidence="1">Uncharacterized protein</fullName>
    </submittedName>
</protein>
<dbReference type="EMBL" id="JAFEUO010000007">
    <property type="protein sequence ID" value="MBM7085582.1"/>
    <property type="molecule type" value="Genomic_DNA"/>
</dbReference>
<accession>A0ABS2JGD2</accession>
<dbReference type="Proteomes" id="UP000809587">
    <property type="component" value="Unassembled WGS sequence"/>
</dbReference>
<proteinExistence type="predicted"/>
<name>A0ABS2JGD2_9ACTN</name>
<gene>
    <name evidence="1" type="ORF">JQN84_23960</name>
</gene>
<dbReference type="Gene3D" id="2.120.10.70">
    <property type="entry name" value="Fucose-specific lectin"/>
    <property type="match status" value="2"/>
</dbReference>
<keyword evidence="2" id="KW-1185">Reference proteome</keyword>
<evidence type="ECO:0000313" key="1">
    <source>
        <dbReference type="EMBL" id="MBM7085582.1"/>
    </source>
</evidence>
<dbReference type="SUPFAM" id="SSF89372">
    <property type="entry name" value="Fucose-specific lectin"/>
    <property type="match status" value="2"/>
</dbReference>
<dbReference type="RefSeq" id="WP_204960806.1">
    <property type="nucleotide sequence ID" value="NZ_JAFEUO010000007.1"/>
</dbReference>
<comment type="caution">
    <text evidence="1">The sequence shown here is derived from an EMBL/GenBank/DDBJ whole genome shotgun (WGS) entry which is preliminary data.</text>
</comment>
<reference evidence="1 2" key="1">
    <citation type="submission" date="2021-02" db="EMBL/GenBank/DDBJ databases">
        <authorList>
            <person name="Lee D.-H."/>
        </authorList>
    </citation>
    <scope>NUCLEOTIDE SEQUENCE [LARGE SCALE GENOMIC DNA]</scope>
    <source>
        <strain evidence="1 2">MMS20-R2-29</strain>
    </source>
</reference>